<evidence type="ECO:0000313" key="10">
    <source>
        <dbReference type="Proteomes" id="UP000031518"/>
    </source>
</evidence>
<sequence length="1273" mass="139419" precursor="true">MLSPARKMRSLWRLFTTSRRLFCAIALLLAFASSPPHATSQVRTVGSINGTVTDQSGAVVAGAKVQLRDELTGATKETVTDEAGNFTFQNLQAGTYEVDVAATGFQPAVYKGVVVESARTTDLFVRLQVGAIAGTVEVVGVAPALEATSNVISNTVRNESIRNLPLGGRNILNFALLVPGSQTVGGNGRNSTYNGMPGGAINITVDGINNNSQGFRSGGTSFFATVPPRLGAIEEVSVQTASLGADAGAQGAMQIRFVTRRGTNEFHGSLFHQLRNDALNANSSINKARGLPRPRLRYNEFGGNLGGPLWRNKLFFFVNYEQARIPSQTVINNVVLTPEAQQGIFRYRGTDGVTRTANLLQIAANNGYPSDIDPIVADYFRRTNATLSNGSVTSIDLFRNNLSFLERTTTIEHYPTARIDYHITPNIVWTGTWNLYNRKISGTRPWPGNDFKEQGAFKNTWYIASTALNWTISPNTLNEFRYGLQHNVDQYNVGEGPDQFNILGRQIRVAYPFIPPIIRDQLNISRANATHNLYDNLTLIRGDHTLTFGGALKYVWWYDADYQGGAGIPTLTVGVAAGDPITTVFSSTNLPNISGTDASNAAALYALLTGRVASISTVRVIDPQTKQYQPTQLVRLDKQSTWGLYFQDSWRYRPNLTLNYGLRWEFTNDIYDSRGIYTSPTVEHLFGPSRSLFRPGVLDGVMNPQIFLRPHAYKADHVNPAPNFGIAWSPSFSRGFLAKLFGQGQKTVIRAGYSLTYYDEGLLDFINYAGANPGLIQQLSLNPGQPGFPLGGLRLSDPIPPLTTFPTSFANSFPQADYTFTRGFSTMLPKLRTPYIQTWNIGIQREVAKNTVIEARYVGNKGTHIWHGYSINEVNIFENGFLQEFLNAQRNLAINQAAGVTSFANRGLPGQVPLPIFEAAFGARGSQPALPASSGFANGAFITALRQGEAGRLAAALAGSPIYLCRMVGSNLAPCATRFGFNAPGPYPINFFQVNPFAAGQRLRLMTDESYSSYNGLQIQFRRMMTSGLSITANYTYSKSLTDLYADSPTSEADYITLRSRNLNKGPSPFDLRHVFQVYWSWDLPFGSGRAFAINNPVLDKVLGGWTLSGIVRWQSGRVFKLTSGRLTVNGMDSGVILNGMTTDQLQRLVSIRPGPNGAVYFLDPSLIDAATGRANQQVLTYPTQPGQFGQFIYLYGPPVFIPDLSLSKEIPLTERVKLDFWITALNAFNHPNWEVGGVAGTVSIDSTTFGQTTSQVGGGGPRNVQFRLGLRF</sequence>
<dbReference type="Gene3D" id="2.60.40.1120">
    <property type="entry name" value="Carboxypeptidase-like, regulatory domain"/>
    <property type="match status" value="1"/>
</dbReference>
<keyword evidence="10" id="KW-1185">Reference proteome</keyword>
<dbReference type="InterPro" id="IPR039426">
    <property type="entry name" value="TonB-dep_rcpt-like"/>
</dbReference>
<dbReference type="RefSeq" id="WP_083437471.1">
    <property type="nucleotide sequence ID" value="NZ_CBXV010000001.1"/>
</dbReference>
<dbReference type="GO" id="GO:0030246">
    <property type="term" value="F:carbohydrate binding"/>
    <property type="evidence" value="ECO:0007669"/>
    <property type="project" value="InterPro"/>
</dbReference>
<feature type="chain" id="PRO_5002109871" evidence="7">
    <location>
        <begin position="39"/>
        <end position="1273"/>
    </location>
</feature>
<dbReference type="Proteomes" id="UP000031518">
    <property type="component" value="Unassembled WGS sequence"/>
</dbReference>
<evidence type="ECO:0000256" key="2">
    <source>
        <dbReference type="ARBA" id="ARBA00022448"/>
    </source>
</evidence>
<evidence type="ECO:0000256" key="6">
    <source>
        <dbReference type="ARBA" id="ARBA00023237"/>
    </source>
</evidence>
<evidence type="ECO:0000259" key="8">
    <source>
        <dbReference type="Pfam" id="PF25183"/>
    </source>
</evidence>
<evidence type="ECO:0000256" key="3">
    <source>
        <dbReference type="ARBA" id="ARBA00022452"/>
    </source>
</evidence>
<comment type="subcellular location">
    <subcellularLocation>
        <location evidence="1">Cell outer membrane</location>
        <topology evidence="1">Multi-pass membrane protein</topology>
    </subcellularLocation>
</comment>
<dbReference type="PANTHER" id="PTHR30069:SF46">
    <property type="entry name" value="OAR PROTEIN"/>
    <property type="match status" value="1"/>
</dbReference>
<keyword evidence="3" id="KW-1134">Transmembrane beta strand</keyword>
<reference evidence="9 10" key="2">
    <citation type="submission" date="2015-01" db="EMBL/GenBank/DDBJ databases">
        <title>Complete genome sequence of Pyrinomonas methylaliphatogenes type strain K22T.</title>
        <authorList>
            <person name="Lee K.C.Y."/>
            <person name="Power J.F."/>
            <person name="Dunfield P.F."/>
            <person name="Morgan X.C."/>
            <person name="Huttenhower C."/>
            <person name="Stott M.B."/>
        </authorList>
    </citation>
    <scope>NUCLEOTIDE SEQUENCE [LARGE SCALE GENOMIC DNA]</scope>
    <source>
        <strain evidence="9 10">K22</strain>
    </source>
</reference>
<dbReference type="SUPFAM" id="SSF56935">
    <property type="entry name" value="Porins"/>
    <property type="match status" value="1"/>
</dbReference>
<name>A0A0B6WSZ0_9BACT</name>
<dbReference type="GO" id="GO:0009279">
    <property type="term" value="C:cell outer membrane"/>
    <property type="evidence" value="ECO:0007669"/>
    <property type="project" value="UniProtKB-SubCell"/>
</dbReference>
<protein>
    <submittedName>
        <fullName evidence="9">Outer membrane receptor for ferrienterochelin and colicins</fullName>
    </submittedName>
</protein>
<dbReference type="InterPro" id="IPR036942">
    <property type="entry name" value="Beta-barrel_TonB_sf"/>
</dbReference>
<accession>A0A0B6WSZ0</accession>
<feature type="signal peptide" evidence="7">
    <location>
        <begin position="1"/>
        <end position="38"/>
    </location>
</feature>
<evidence type="ECO:0000256" key="7">
    <source>
        <dbReference type="SAM" id="SignalP"/>
    </source>
</evidence>
<proteinExistence type="predicted"/>
<evidence type="ECO:0000256" key="4">
    <source>
        <dbReference type="ARBA" id="ARBA00022692"/>
    </source>
</evidence>
<dbReference type="GO" id="GO:0044718">
    <property type="term" value="P:siderophore transmembrane transport"/>
    <property type="evidence" value="ECO:0007669"/>
    <property type="project" value="TreeGrafter"/>
</dbReference>
<feature type="domain" description="TonB-dependent transporter Oar-like beta-barrel" evidence="8">
    <location>
        <begin position="258"/>
        <end position="905"/>
    </location>
</feature>
<dbReference type="Pfam" id="PF25183">
    <property type="entry name" value="OMP_b-brl_4"/>
    <property type="match status" value="2"/>
</dbReference>
<gene>
    <name evidence="9" type="ORF">PYK22_00083</name>
</gene>
<dbReference type="Gene3D" id="2.40.170.20">
    <property type="entry name" value="TonB-dependent receptor, beta-barrel domain"/>
    <property type="match status" value="2"/>
</dbReference>
<keyword evidence="2" id="KW-0813">Transport</keyword>
<feature type="domain" description="TonB-dependent transporter Oar-like beta-barrel" evidence="8">
    <location>
        <begin position="977"/>
        <end position="1266"/>
    </location>
</feature>
<reference evidence="9 10" key="1">
    <citation type="submission" date="2013-12" db="EMBL/GenBank/DDBJ databases">
        <authorList>
            <person name="Stott M."/>
        </authorList>
    </citation>
    <scope>NUCLEOTIDE SEQUENCE [LARGE SCALE GENOMIC DNA]</scope>
    <source>
        <strain evidence="9 10">K22</strain>
    </source>
</reference>
<evidence type="ECO:0000313" key="9">
    <source>
        <dbReference type="EMBL" id="CDM64091.1"/>
    </source>
</evidence>
<dbReference type="STRING" id="454194.PYK22_00083"/>
<keyword evidence="5" id="KW-0472">Membrane</keyword>
<keyword evidence="9" id="KW-0675">Receptor</keyword>
<keyword evidence="4" id="KW-0812">Transmembrane</keyword>
<dbReference type="AlphaFoldDB" id="A0A0B6WSZ0"/>
<keyword evidence="7" id="KW-0732">Signal</keyword>
<dbReference type="SUPFAM" id="SSF49452">
    <property type="entry name" value="Starch-binding domain-like"/>
    <property type="match status" value="1"/>
</dbReference>
<dbReference type="OrthoDB" id="97893at2"/>
<evidence type="ECO:0000256" key="1">
    <source>
        <dbReference type="ARBA" id="ARBA00004571"/>
    </source>
</evidence>
<dbReference type="GO" id="GO:0015344">
    <property type="term" value="F:siderophore uptake transmembrane transporter activity"/>
    <property type="evidence" value="ECO:0007669"/>
    <property type="project" value="TreeGrafter"/>
</dbReference>
<keyword evidence="6" id="KW-0998">Cell outer membrane</keyword>
<dbReference type="PANTHER" id="PTHR30069">
    <property type="entry name" value="TONB-DEPENDENT OUTER MEMBRANE RECEPTOR"/>
    <property type="match status" value="1"/>
</dbReference>
<dbReference type="EMBL" id="CBXV010000001">
    <property type="protein sequence ID" value="CDM64091.1"/>
    <property type="molecule type" value="Genomic_DNA"/>
</dbReference>
<dbReference type="Pfam" id="PF13620">
    <property type="entry name" value="CarboxypepD_reg"/>
    <property type="match status" value="1"/>
</dbReference>
<evidence type="ECO:0000256" key="5">
    <source>
        <dbReference type="ARBA" id="ARBA00023136"/>
    </source>
</evidence>
<dbReference type="InterPro" id="IPR013784">
    <property type="entry name" value="Carb-bd-like_fold"/>
</dbReference>
<organism evidence="9 10">
    <name type="scientific">Pyrinomonas methylaliphatogenes</name>
    <dbReference type="NCBI Taxonomy" id="454194"/>
    <lineage>
        <taxon>Bacteria</taxon>
        <taxon>Pseudomonadati</taxon>
        <taxon>Acidobacteriota</taxon>
        <taxon>Blastocatellia</taxon>
        <taxon>Blastocatellales</taxon>
        <taxon>Pyrinomonadaceae</taxon>
        <taxon>Pyrinomonas</taxon>
    </lineage>
</organism>
<dbReference type="InterPro" id="IPR057601">
    <property type="entry name" value="Oar-like_b-barrel"/>
</dbReference>